<keyword evidence="1" id="KW-0812">Transmembrane</keyword>
<dbReference type="EMBL" id="CP073041">
    <property type="protein sequence ID" value="UXE61530.1"/>
    <property type="molecule type" value="Genomic_DNA"/>
</dbReference>
<name>A0A977L021_9CYAN</name>
<dbReference type="Proteomes" id="UP001065613">
    <property type="component" value="Chromosome"/>
</dbReference>
<reference evidence="2" key="1">
    <citation type="submission" date="2021-04" db="EMBL/GenBank/DDBJ databases">
        <title>Genome sequence of Woronichinia naegeliana from Washington state freshwater lake bloom.</title>
        <authorList>
            <person name="Dreher T.W."/>
        </authorList>
    </citation>
    <scope>NUCLEOTIDE SEQUENCE</scope>
    <source>
        <strain evidence="2">WA131</strain>
    </source>
</reference>
<keyword evidence="1" id="KW-0472">Membrane</keyword>
<dbReference type="AlphaFoldDB" id="A0A977L021"/>
<keyword evidence="1" id="KW-1133">Transmembrane helix</keyword>
<proteinExistence type="predicted"/>
<evidence type="ECO:0000313" key="2">
    <source>
        <dbReference type="EMBL" id="UXE61530.1"/>
    </source>
</evidence>
<organism evidence="2">
    <name type="scientific">Woronichinia naegeliana WA131</name>
    <dbReference type="NCBI Taxonomy" id="2824559"/>
    <lineage>
        <taxon>Bacteria</taxon>
        <taxon>Bacillati</taxon>
        <taxon>Cyanobacteriota</taxon>
        <taxon>Cyanophyceae</taxon>
        <taxon>Synechococcales</taxon>
        <taxon>Coelosphaeriaceae</taxon>
        <taxon>Woronichinia</taxon>
    </lineage>
</organism>
<sequence length="412" mass="46517">MENYLFVTIGIHHYRFFPPLGGSESCLWDLQNFLHRRLKLSEKQALLFSDLRSFGKRRIVYPNGNNLRKTLQRRTQVIFFQGYATQFNGEDYLLPIDAEPDNLQQTAIPLRSLFDSFLPHHHASTPLLLLDVTPLNLDNPISNQGLLQAKSLGINLVAKFNSRLGGQQELGKLFLEAMSYYHQSLTLDLLEMYLRDKLEDRHSGEALIILSRSHQDRVSTILPSSGILPLAWGSRRKSTTKTTKTVLEPLISSPLVTKSSVWIVGLLGGLALLVILLGVIGLTSRWLVGIERSKSETVKRPISSVVIPTVPQLERAKSYLQWQQASVFIRAIAELRKIPPDSPVFPQAQNQISLWSQIILEIAQGRAVVGNLQDAIAAAELVPQDQAELYHHAQARIQDWQKQYDQSRLDLP</sequence>
<gene>
    <name evidence="2" type="ORF">KA717_00475</name>
</gene>
<dbReference type="KEGG" id="wna:KA717_00475"/>
<evidence type="ECO:0000256" key="1">
    <source>
        <dbReference type="SAM" id="Phobius"/>
    </source>
</evidence>
<dbReference type="Gene3D" id="3.40.50.1460">
    <property type="match status" value="1"/>
</dbReference>
<accession>A0A977L021</accession>
<feature type="transmembrane region" description="Helical" evidence="1">
    <location>
        <begin position="261"/>
        <end position="282"/>
    </location>
</feature>
<protein>
    <submittedName>
        <fullName evidence="2">Uncharacterized protein</fullName>
    </submittedName>
</protein>